<dbReference type="PANTHER" id="PTHR43386:SF23">
    <property type="entry name" value="ABC TRANSPORTER"/>
    <property type="match status" value="1"/>
</dbReference>
<protein>
    <submittedName>
        <fullName evidence="9">ABC transporter permease</fullName>
    </submittedName>
</protein>
<dbReference type="PANTHER" id="PTHR43386">
    <property type="entry name" value="OLIGOPEPTIDE TRANSPORT SYSTEM PERMEASE PROTEIN APPC"/>
    <property type="match status" value="1"/>
</dbReference>
<evidence type="ECO:0000256" key="5">
    <source>
        <dbReference type="ARBA" id="ARBA00022989"/>
    </source>
</evidence>
<dbReference type="InterPro" id="IPR000515">
    <property type="entry name" value="MetI-like"/>
</dbReference>
<dbReference type="RefSeq" id="WP_189297279.1">
    <property type="nucleotide sequence ID" value="NZ_BMRP01000003.1"/>
</dbReference>
<dbReference type="Gene3D" id="1.10.3720.10">
    <property type="entry name" value="MetI-like"/>
    <property type="match status" value="1"/>
</dbReference>
<evidence type="ECO:0000256" key="3">
    <source>
        <dbReference type="ARBA" id="ARBA00022475"/>
    </source>
</evidence>
<organism evidence="9 10">
    <name type="scientific">Streptomyces albospinus</name>
    <dbReference type="NCBI Taxonomy" id="285515"/>
    <lineage>
        <taxon>Bacteria</taxon>
        <taxon>Bacillati</taxon>
        <taxon>Actinomycetota</taxon>
        <taxon>Actinomycetes</taxon>
        <taxon>Kitasatosporales</taxon>
        <taxon>Streptomycetaceae</taxon>
        <taxon>Streptomyces</taxon>
    </lineage>
</organism>
<comment type="subcellular location">
    <subcellularLocation>
        <location evidence="1 7">Cell membrane</location>
        <topology evidence="1 7">Multi-pass membrane protein</topology>
    </subcellularLocation>
</comment>
<evidence type="ECO:0000256" key="7">
    <source>
        <dbReference type="RuleBase" id="RU363032"/>
    </source>
</evidence>
<evidence type="ECO:0000256" key="1">
    <source>
        <dbReference type="ARBA" id="ARBA00004651"/>
    </source>
</evidence>
<dbReference type="SUPFAM" id="SSF161098">
    <property type="entry name" value="MetI-like"/>
    <property type="match status" value="1"/>
</dbReference>
<keyword evidence="2 7" id="KW-0813">Transport</keyword>
<accession>A0ABQ2URF0</accession>
<dbReference type="EMBL" id="BMRP01000003">
    <property type="protein sequence ID" value="GGU50211.1"/>
    <property type="molecule type" value="Genomic_DNA"/>
</dbReference>
<feature type="transmembrane region" description="Helical" evidence="7">
    <location>
        <begin position="32"/>
        <end position="55"/>
    </location>
</feature>
<reference evidence="10" key="1">
    <citation type="journal article" date="2019" name="Int. J. Syst. Evol. Microbiol.">
        <title>The Global Catalogue of Microorganisms (GCM) 10K type strain sequencing project: providing services to taxonomists for standard genome sequencing and annotation.</title>
        <authorList>
            <consortium name="The Broad Institute Genomics Platform"/>
            <consortium name="The Broad Institute Genome Sequencing Center for Infectious Disease"/>
            <person name="Wu L."/>
            <person name="Ma J."/>
        </authorList>
    </citation>
    <scope>NUCLEOTIDE SEQUENCE [LARGE SCALE GENOMIC DNA]</scope>
    <source>
        <strain evidence="10">JCM 3399</strain>
    </source>
</reference>
<keyword evidence="6 7" id="KW-0472">Membrane</keyword>
<feature type="domain" description="ABC transmembrane type-1" evidence="8">
    <location>
        <begin position="94"/>
        <end position="284"/>
    </location>
</feature>
<feature type="transmembrane region" description="Helical" evidence="7">
    <location>
        <begin position="133"/>
        <end position="151"/>
    </location>
</feature>
<keyword evidence="10" id="KW-1185">Reference proteome</keyword>
<keyword evidence="3" id="KW-1003">Cell membrane</keyword>
<comment type="caution">
    <text evidence="9">The sequence shown here is derived from an EMBL/GenBank/DDBJ whole genome shotgun (WGS) entry which is preliminary data.</text>
</comment>
<keyword evidence="4 7" id="KW-0812">Transmembrane</keyword>
<evidence type="ECO:0000256" key="2">
    <source>
        <dbReference type="ARBA" id="ARBA00022448"/>
    </source>
</evidence>
<dbReference type="InterPro" id="IPR050366">
    <property type="entry name" value="BP-dependent_transpt_permease"/>
</dbReference>
<gene>
    <name evidence="9" type="ORF">GCM10010211_13120</name>
</gene>
<evidence type="ECO:0000313" key="9">
    <source>
        <dbReference type="EMBL" id="GGU50211.1"/>
    </source>
</evidence>
<dbReference type="InterPro" id="IPR035906">
    <property type="entry name" value="MetI-like_sf"/>
</dbReference>
<dbReference type="Pfam" id="PF00528">
    <property type="entry name" value="BPD_transp_1"/>
    <property type="match status" value="1"/>
</dbReference>
<keyword evidence="5 7" id="KW-1133">Transmembrane helix</keyword>
<evidence type="ECO:0000256" key="6">
    <source>
        <dbReference type="ARBA" id="ARBA00023136"/>
    </source>
</evidence>
<feature type="transmembrane region" description="Helical" evidence="7">
    <location>
        <begin position="207"/>
        <end position="228"/>
    </location>
</feature>
<sequence>MADAGNSLETYGGWRDAPGAGRAAGSRTGRALRVWVCAGLLVLIVLAVLVVPPLLPLDQQAVDLAAKLQPPSPAHPFGTDEVGRDLLLRCVHGLRVSLLVGVVAALAATVLGTAVGALAGALGGWSDRAVMRLVDLFSSVPHLLLGIFIVAMFRPGVWPVIVSVALTHWLSTARIVRAELLSLRSRPYLDAALTGGASRRRVAVRHLLPAVLPQAGLAAVLMVPHAIWHESALSFLGLGLPAHEASLGSMANAARGSLLAGAWWPTLFPGLFIIVPTLAVAGLAGAWRERTNPRRRSELML</sequence>
<comment type="similarity">
    <text evidence="7">Belongs to the binding-protein-dependent transport system permease family.</text>
</comment>
<feature type="transmembrane region" description="Helical" evidence="7">
    <location>
        <begin position="96"/>
        <end position="121"/>
    </location>
</feature>
<dbReference type="PROSITE" id="PS50928">
    <property type="entry name" value="ABC_TM1"/>
    <property type="match status" value="1"/>
</dbReference>
<evidence type="ECO:0000259" key="8">
    <source>
        <dbReference type="PROSITE" id="PS50928"/>
    </source>
</evidence>
<dbReference type="CDD" id="cd06261">
    <property type="entry name" value="TM_PBP2"/>
    <property type="match status" value="1"/>
</dbReference>
<evidence type="ECO:0000313" key="10">
    <source>
        <dbReference type="Proteomes" id="UP000654471"/>
    </source>
</evidence>
<feature type="transmembrane region" description="Helical" evidence="7">
    <location>
        <begin position="267"/>
        <end position="287"/>
    </location>
</feature>
<name>A0ABQ2URF0_9ACTN</name>
<proteinExistence type="inferred from homology"/>
<evidence type="ECO:0000256" key="4">
    <source>
        <dbReference type="ARBA" id="ARBA00022692"/>
    </source>
</evidence>
<dbReference type="Proteomes" id="UP000654471">
    <property type="component" value="Unassembled WGS sequence"/>
</dbReference>
<feature type="transmembrane region" description="Helical" evidence="7">
    <location>
        <begin position="157"/>
        <end position="176"/>
    </location>
</feature>